<accession>A0A2G1W4B1</accession>
<gene>
    <name evidence="1" type="ORF">CEE69_18150</name>
</gene>
<reference evidence="1 2" key="1">
    <citation type="submission" date="2017-06" db="EMBL/GenBank/DDBJ databases">
        <title>Description of Rhodopirellula bahusiensis sp. nov.</title>
        <authorList>
            <person name="Kizina J."/>
            <person name="Harder J."/>
        </authorList>
    </citation>
    <scope>NUCLEOTIDE SEQUENCE [LARGE SCALE GENOMIC DNA]</scope>
    <source>
        <strain evidence="1 2">SWK21</strain>
    </source>
</reference>
<protein>
    <submittedName>
        <fullName evidence="1">Uncharacterized protein</fullName>
    </submittedName>
</protein>
<dbReference type="EMBL" id="NIZW01000014">
    <property type="protein sequence ID" value="PHQ33845.1"/>
    <property type="molecule type" value="Genomic_DNA"/>
</dbReference>
<dbReference type="Proteomes" id="UP000225740">
    <property type="component" value="Unassembled WGS sequence"/>
</dbReference>
<comment type="caution">
    <text evidence="1">The sequence shown here is derived from an EMBL/GenBank/DDBJ whole genome shotgun (WGS) entry which is preliminary data.</text>
</comment>
<name>A0A2G1W4B1_9BACT</name>
<evidence type="ECO:0000313" key="1">
    <source>
        <dbReference type="EMBL" id="PHQ33845.1"/>
    </source>
</evidence>
<dbReference type="AlphaFoldDB" id="A0A2G1W4B1"/>
<keyword evidence="2" id="KW-1185">Reference proteome</keyword>
<organism evidence="1 2">
    <name type="scientific">Rhodopirellula bahusiensis</name>
    <dbReference type="NCBI Taxonomy" id="2014065"/>
    <lineage>
        <taxon>Bacteria</taxon>
        <taxon>Pseudomonadati</taxon>
        <taxon>Planctomycetota</taxon>
        <taxon>Planctomycetia</taxon>
        <taxon>Pirellulales</taxon>
        <taxon>Pirellulaceae</taxon>
        <taxon>Rhodopirellula</taxon>
    </lineage>
</organism>
<evidence type="ECO:0000313" key="2">
    <source>
        <dbReference type="Proteomes" id="UP000225740"/>
    </source>
</evidence>
<sequence length="84" mass="9493">MFFKAQRTRKWHNRLIQWCRSTKRMDVPFELKMATAESSLSAKISPTFSGKTSRVFVFRDGSGIGPVIAIAGCNCRTLDLDLPL</sequence>
<proteinExistence type="predicted"/>